<evidence type="ECO:0000256" key="2">
    <source>
        <dbReference type="ARBA" id="ARBA00005386"/>
    </source>
</evidence>
<dbReference type="EMBL" id="LGRX02035430">
    <property type="protein sequence ID" value="KAK3234891.1"/>
    <property type="molecule type" value="Genomic_DNA"/>
</dbReference>
<dbReference type="PANTHER" id="PTHR44366">
    <property type="entry name" value="UDP-N-ACETYLGLUCOSAMINE--PEPTIDE N-ACETYLGLUCOSAMINYLTRANSFERASE 110 KDA SUBUNIT"/>
    <property type="match status" value="1"/>
</dbReference>
<organism evidence="11 12">
    <name type="scientific">Cymbomonas tetramitiformis</name>
    <dbReference type="NCBI Taxonomy" id="36881"/>
    <lineage>
        <taxon>Eukaryota</taxon>
        <taxon>Viridiplantae</taxon>
        <taxon>Chlorophyta</taxon>
        <taxon>Pyramimonadophyceae</taxon>
        <taxon>Pyramimonadales</taxon>
        <taxon>Pyramimonadaceae</taxon>
        <taxon>Cymbomonas</taxon>
    </lineage>
</organism>
<dbReference type="Pfam" id="PF13432">
    <property type="entry name" value="TPR_16"/>
    <property type="match status" value="2"/>
</dbReference>
<comment type="pathway">
    <text evidence="1">Protein modification; protein glycosylation.</text>
</comment>
<evidence type="ECO:0000256" key="1">
    <source>
        <dbReference type="ARBA" id="ARBA00004922"/>
    </source>
</evidence>
<evidence type="ECO:0000256" key="8">
    <source>
        <dbReference type="PROSITE-ProRule" id="PRU00339"/>
    </source>
</evidence>
<keyword evidence="6" id="KW-0677">Repeat</keyword>
<keyword evidence="12" id="KW-1185">Reference proteome</keyword>
<feature type="chain" id="PRO_5042024225" description="protein O-GlcNAc transferase" evidence="9">
    <location>
        <begin position="19"/>
        <end position="895"/>
    </location>
</feature>
<dbReference type="PANTHER" id="PTHR44366:SF1">
    <property type="entry name" value="UDP-N-ACETYLGLUCOSAMINE--PEPTIDE N-ACETYLGLUCOSAMINYLTRANSFERASE 110 KDA SUBUNIT"/>
    <property type="match status" value="1"/>
</dbReference>
<keyword evidence="4" id="KW-0328">Glycosyltransferase</keyword>
<keyword evidence="5" id="KW-0808">Transferase</keyword>
<feature type="repeat" description="TPR" evidence="8">
    <location>
        <begin position="153"/>
        <end position="186"/>
    </location>
</feature>
<evidence type="ECO:0000259" key="10">
    <source>
        <dbReference type="Pfam" id="PF13844"/>
    </source>
</evidence>
<reference evidence="11 12" key="1">
    <citation type="journal article" date="2015" name="Genome Biol. Evol.">
        <title>Comparative Genomics of a Bacterivorous Green Alga Reveals Evolutionary Causalities and Consequences of Phago-Mixotrophic Mode of Nutrition.</title>
        <authorList>
            <person name="Burns J.A."/>
            <person name="Paasch A."/>
            <person name="Narechania A."/>
            <person name="Kim E."/>
        </authorList>
    </citation>
    <scope>NUCLEOTIDE SEQUENCE [LARGE SCALE GENOMIC DNA]</scope>
    <source>
        <strain evidence="11 12">PLY_AMNH</strain>
    </source>
</reference>
<proteinExistence type="inferred from homology"/>
<evidence type="ECO:0000256" key="4">
    <source>
        <dbReference type="ARBA" id="ARBA00022676"/>
    </source>
</evidence>
<dbReference type="SMART" id="SM00028">
    <property type="entry name" value="TPR"/>
    <property type="match status" value="6"/>
</dbReference>
<protein>
    <recommendedName>
        <fullName evidence="3">protein O-GlcNAc transferase</fullName>
        <ecNumber evidence="3">2.4.1.255</ecNumber>
    </recommendedName>
</protein>
<dbReference type="PROSITE" id="PS50005">
    <property type="entry name" value="TPR"/>
    <property type="match status" value="5"/>
</dbReference>
<evidence type="ECO:0000256" key="3">
    <source>
        <dbReference type="ARBA" id="ARBA00011970"/>
    </source>
</evidence>
<dbReference type="SUPFAM" id="SSF48452">
    <property type="entry name" value="TPR-like"/>
    <property type="match status" value="2"/>
</dbReference>
<feature type="domain" description="O-GlcNAc transferase C-terminal" evidence="10">
    <location>
        <begin position="338"/>
        <end position="576"/>
    </location>
</feature>
<dbReference type="InterPro" id="IPR019734">
    <property type="entry name" value="TPR_rpt"/>
</dbReference>
<evidence type="ECO:0000256" key="9">
    <source>
        <dbReference type="SAM" id="SignalP"/>
    </source>
</evidence>
<dbReference type="InterPro" id="IPR029489">
    <property type="entry name" value="OGT/SEC/SPY_C"/>
</dbReference>
<feature type="domain" description="O-GlcNAc transferase C-terminal" evidence="10">
    <location>
        <begin position="591"/>
        <end position="640"/>
    </location>
</feature>
<comment type="similarity">
    <text evidence="2">Belongs to the glycosyltransferase 41 family. O-GlcNAc transferase subfamily.</text>
</comment>
<dbReference type="EC" id="2.4.1.255" evidence="3"/>
<dbReference type="GO" id="GO:0097363">
    <property type="term" value="F:protein O-acetylglucosaminyltransferase activity"/>
    <property type="evidence" value="ECO:0007669"/>
    <property type="project" value="UniProtKB-EC"/>
</dbReference>
<evidence type="ECO:0000256" key="5">
    <source>
        <dbReference type="ARBA" id="ARBA00022679"/>
    </source>
</evidence>
<keyword evidence="9" id="KW-0732">Signal</keyword>
<feature type="repeat" description="TPR" evidence="8">
    <location>
        <begin position="187"/>
        <end position="220"/>
    </location>
</feature>
<feature type="repeat" description="TPR" evidence="8">
    <location>
        <begin position="75"/>
        <end position="108"/>
    </location>
</feature>
<gene>
    <name evidence="11" type="ORF">CYMTET_54879</name>
</gene>
<dbReference type="AlphaFoldDB" id="A0AAE0ENJ1"/>
<keyword evidence="7 8" id="KW-0802">TPR repeat</keyword>
<accession>A0AAE0ENJ1</accession>
<name>A0AAE0ENJ1_9CHLO</name>
<dbReference type="InterPro" id="IPR011990">
    <property type="entry name" value="TPR-like_helical_dom_sf"/>
</dbReference>
<dbReference type="Proteomes" id="UP001190700">
    <property type="component" value="Unassembled WGS sequence"/>
</dbReference>
<dbReference type="Gene3D" id="3.40.50.2000">
    <property type="entry name" value="Glycogen Phosphorylase B"/>
    <property type="match status" value="2"/>
</dbReference>
<dbReference type="InterPro" id="IPR037919">
    <property type="entry name" value="OGT"/>
</dbReference>
<feature type="signal peptide" evidence="9">
    <location>
        <begin position="1"/>
        <end position="18"/>
    </location>
</feature>
<evidence type="ECO:0000256" key="6">
    <source>
        <dbReference type="ARBA" id="ARBA00022737"/>
    </source>
</evidence>
<comment type="caution">
    <text evidence="11">The sequence shown here is derived from an EMBL/GenBank/DDBJ whole genome shotgun (WGS) entry which is preliminary data.</text>
</comment>
<sequence>MVKGTKIAMLYLLPLAYSASFPGEKAKKPLPAVCPEQSGRAENLLQAAGKLAASGLTPEAVACGELAADAAPRSAQVAFQYARLLEEANRPEEALQQLHRAIQLKEDDAASWAALGSLLGKHARTDEAVEQAAQALQMAARIETKKGDNQQALLHTNELGLLYQRHERFEDALVVFQDAVKAAPNVGPLLNNVGNTLRRMRRMAEAAKAYRRAVKADPKQALYKYNLGITLQSMGEETKALKELYRAVKLKPELAEAHVRIAKMELKREPAASLRASTAALALQPRDSQHHYMLGEAHAELQAFEDALTAYRRSLTLSTSIFDRAEAFFCALHMEQFLCDWSHSARRAAQLPGLLAEELASLKEGHTPSIRPLQAILYIPGGALAEVTRKYAEYVQHATRDAAESLERAAGPRMPPVGGRLTIGYVSADFGNHPVGQLLQSIPGLHARSSFHVIVYALLPSDASPERLKVERECDVLRDVSALSDTDVARMIRADGVHILVDLMGYTRRSRAEIFGQRPAPIQVAYMGWPASTFAPYIDYIVADRVVAAPHLLPAYFSEKVIYMPHSYYANDYLQSSADIIHSTQTRNSIRAAAGLPAVGKGVVLCSFNQHFKLDAEIFDVWLNILHRAPSSVLWLLDWGGASCAALPAACCGFSTGGVRPAPCPQQRLVALQTAVRLRASPAACCGFSAGAACCGFSTGGVRPAPRSQQRAVASRLGGCVLRRAPSSVLWLLDWGGHAVPHLKAELQAAGIAEERLVIGPVLKDRKQHLQRAGAADLFLDTISYNGHTSAVDVLWASVPFVTVPVEKMPTRVAASLAHALPCEELVVHSLRQYEDLVVSLATNYVWLRGLQSLVSDRKKDSPLFDTARWVRDLEQRLIHLWSLYSAGSPKSHVL</sequence>
<feature type="repeat" description="TPR" evidence="8">
    <location>
        <begin position="221"/>
        <end position="254"/>
    </location>
</feature>
<feature type="repeat" description="TPR" evidence="8">
    <location>
        <begin position="288"/>
        <end position="321"/>
    </location>
</feature>
<evidence type="ECO:0000256" key="7">
    <source>
        <dbReference type="ARBA" id="ARBA00022803"/>
    </source>
</evidence>
<feature type="domain" description="O-GlcNAc transferase C-terminal" evidence="10">
    <location>
        <begin position="721"/>
        <end position="874"/>
    </location>
</feature>
<evidence type="ECO:0000313" key="12">
    <source>
        <dbReference type="Proteomes" id="UP001190700"/>
    </source>
</evidence>
<dbReference type="Gene3D" id="1.25.40.10">
    <property type="entry name" value="Tetratricopeptide repeat domain"/>
    <property type="match status" value="3"/>
</dbReference>
<evidence type="ECO:0000313" key="11">
    <source>
        <dbReference type="EMBL" id="KAK3234891.1"/>
    </source>
</evidence>
<dbReference type="Pfam" id="PF13844">
    <property type="entry name" value="Glyco_transf_41"/>
    <property type="match status" value="3"/>
</dbReference>
<dbReference type="Gene3D" id="3.40.50.11380">
    <property type="match status" value="1"/>
</dbReference>
<dbReference type="GO" id="GO:0006493">
    <property type="term" value="P:protein O-linked glycosylation"/>
    <property type="evidence" value="ECO:0007669"/>
    <property type="project" value="InterPro"/>
</dbReference>